<organism evidence="1 2">
    <name type="scientific">Lactobacillus hominis DSM 23910 = CRBIP 24.179</name>
    <dbReference type="NCBI Taxonomy" id="1423758"/>
    <lineage>
        <taxon>Bacteria</taxon>
        <taxon>Bacillati</taxon>
        <taxon>Bacillota</taxon>
        <taxon>Bacilli</taxon>
        <taxon>Lactobacillales</taxon>
        <taxon>Lactobacillaceae</taxon>
        <taxon>Lactobacillus</taxon>
    </lineage>
</organism>
<evidence type="ECO:0008006" key="3">
    <source>
        <dbReference type="Google" id="ProtNLM"/>
    </source>
</evidence>
<name>I7KHG9_9LACO</name>
<accession>I7KHG9</accession>
<dbReference type="InterPro" id="IPR011050">
    <property type="entry name" value="Pectin_lyase_fold/virulence"/>
</dbReference>
<dbReference type="STRING" id="1423758.FC41_GL001872"/>
<dbReference type="GeneID" id="82847344"/>
<comment type="caution">
    <text evidence="1">The sequence shown here is derived from an EMBL/GenBank/DDBJ whole genome shotgun (WGS) entry which is preliminary data.</text>
</comment>
<sequence>MTRLVKVGSRGHEIEWKQALKTLKADDVLLLEPGYYQLPQGLDVTDLTIKGTGASPEDTVIESFFTLGPDCNFFTVENACIQAKAKNNAIFVEEDADTYLTLRNVVLRGNEDDTAGIAVNGRCTLELFSTKVLNASVSMFKKSNFRITMNDSLIDYPSEKYSAIGVQGKGTAIISHSQINGSISTYPGSNSELDLNNSIVKTALIHGSTWMNMLNSQILSEDDAGFYISDESWVNIVNCQFAGGIFIDKNTRTIMQNSQLDRIICCDKSKLTLINDAVISHADFQDNSVCDASRTAFSGSNEFEFFLALNKNATLSGKDLVFNPNETVMAVQDDSQVKISVLSSSSDDLDIECNNIANVDISGIKWNAKKSDK</sequence>
<keyword evidence="2" id="KW-1185">Reference proteome</keyword>
<dbReference type="OrthoDB" id="2268444at2"/>
<evidence type="ECO:0000313" key="1">
    <source>
        <dbReference type="EMBL" id="CCI82120.1"/>
    </source>
</evidence>
<dbReference type="EMBL" id="CAKE01000015">
    <property type="protein sequence ID" value="CCI82120.1"/>
    <property type="molecule type" value="Genomic_DNA"/>
</dbReference>
<gene>
    <name evidence="1" type="ORF">BN55_02110</name>
</gene>
<dbReference type="eggNOG" id="ENOG50309IS">
    <property type="taxonomic scope" value="Bacteria"/>
</dbReference>
<proteinExistence type="predicted"/>
<dbReference type="AlphaFoldDB" id="I7KHG9"/>
<protein>
    <recommendedName>
        <fullName evidence="3">Right handed beta helix domain-containing protein</fullName>
    </recommendedName>
</protein>
<dbReference type="Proteomes" id="UP000009320">
    <property type="component" value="Unassembled WGS sequence"/>
</dbReference>
<evidence type="ECO:0000313" key="2">
    <source>
        <dbReference type="Proteomes" id="UP000009320"/>
    </source>
</evidence>
<dbReference type="RefSeq" id="WP_008471109.1">
    <property type="nucleotide sequence ID" value="NZ_AYZP01000009.1"/>
</dbReference>
<reference evidence="1 2" key="1">
    <citation type="submission" date="2012-06" db="EMBL/GenBank/DDBJ databases">
        <title>Draft Genome Sequence of Lactobacillus hominis Strain CRBIP 24.179T, isolated from human intestine.</title>
        <authorList>
            <person name="Cousin S."/>
            <person name="Ma L."/>
            <person name="Bizet C."/>
            <person name="Loux V."/>
            <person name="Bouchier C."/>
            <person name="Clermont D."/>
            <person name="Creno S."/>
        </authorList>
    </citation>
    <scope>NUCLEOTIDE SEQUENCE [LARGE SCALE GENOMIC DNA]</scope>
    <source>
        <strain evidence="2">CRBIP 24.179T</strain>
    </source>
</reference>
<dbReference type="SUPFAM" id="SSF51126">
    <property type="entry name" value="Pectin lyase-like"/>
    <property type="match status" value="1"/>
</dbReference>
<dbReference type="PATRIC" id="fig|1423758.3.peg.1909"/>